<keyword evidence="2" id="KW-0472">Membrane</keyword>
<protein>
    <submittedName>
        <fullName evidence="3">Uncharacterized protein</fullName>
    </submittedName>
</protein>
<dbReference type="OrthoDB" id="3639104at2759"/>
<feature type="region of interest" description="Disordered" evidence="1">
    <location>
        <begin position="1"/>
        <end position="46"/>
    </location>
</feature>
<feature type="transmembrane region" description="Helical" evidence="2">
    <location>
        <begin position="55"/>
        <end position="76"/>
    </location>
</feature>
<comment type="caution">
    <text evidence="3">The sequence shown here is derived from an EMBL/GenBank/DDBJ whole genome shotgun (WGS) entry which is preliminary data.</text>
</comment>
<reference evidence="3 4" key="1">
    <citation type="submission" date="2015-10" db="EMBL/GenBank/DDBJ databases">
        <title>The cercosporin biosynthetic gene cluster was horizontally transferred to several fungal lineages and shown to be expanded in Cercospora beticola based on microsynteny with recipient genomes.</title>
        <authorList>
            <person name="De Jonge R."/>
            <person name="Ebert M.K."/>
            <person name="Suttle J.C."/>
            <person name="Jurick Ii W.M."/>
            <person name="Secor G.A."/>
            <person name="Thomma B.P."/>
            <person name="Van De Peer Y."/>
            <person name="Bolton M.D."/>
        </authorList>
    </citation>
    <scope>NUCLEOTIDE SEQUENCE [LARGE SCALE GENOMIC DNA]</scope>
    <source>
        <strain evidence="3 4">09-40</strain>
    </source>
</reference>
<gene>
    <name evidence="3" type="ORF">CB0940_04085</name>
</gene>
<name>A0A2G5HL89_CERBT</name>
<organism evidence="3 4">
    <name type="scientific">Cercospora beticola</name>
    <name type="common">Sugarbeet leaf spot fungus</name>
    <dbReference type="NCBI Taxonomy" id="122368"/>
    <lineage>
        <taxon>Eukaryota</taxon>
        <taxon>Fungi</taxon>
        <taxon>Dikarya</taxon>
        <taxon>Ascomycota</taxon>
        <taxon>Pezizomycotina</taxon>
        <taxon>Dothideomycetes</taxon>
        <taxon>Dothideomycetidae</taxon>
        <taxon>Mycosphaerellales</taxon>
        <taxon>Mycosphaerellaceae</taxon>
        <taxon>Cercospora</taxon>
    </lineage>
</organism>
<evidence type="ECO:0000313" key="3">
    <source>
        <dbReference type="EMBL" id="PIA93304.1"/>
    </source>
</evidence>
<keyword evidence="2" id="KW-0812">Transmembrane</keyword>
<dbReference type="PANTHER" id="PTHR35896">
    <property type="entry name" value="IG-LIKE DOMAIN-CONTAINING PROTEIN"/>
    <property type="match status" value="1"/>
</dbReference>
<dbReference type="InterPro" id="IPR053008">
    <property type="entry name" value="Phomopsin_biosynth_assoc"/>
</dbReference>
<evidence type="ECO:0000313" key="4">
    <source>
        <dbReference type="Proteomes" id="UP000230605"/>
    </source>
</evidence>
<sequence>MVLAWPKNTSNTYSPLGSTEKGQQPVTSEEPETHGDSASWERTPSTSRRSRSWEAVQIITCILCIAILLATIGQNFRRPSTLPTKYRKETITCGNTTDEAKSRGCVFDLLANNWVAPQCLDPLTESEYRSWLFSPERAHGSFPFFYDPEGRHRVPDEHALSLHADGPTEHDRRVYTTREQHLNHCIFVLKRLHRAMRGQVVLNDEHGAYAHTEHCATQLYLDNVSILDKLVEECYIGYANCTIDVPI</sequence>
<feature type="compositionally biased region" description="Polar residues" evidence="1">
    <location>
        <begin position="7"/>
        <end position="27"/>
    </location>
</feature>
<dbReference type="PANTHER" id="PTHR35896:SF3">
    <property type="entry name" value="MAJOR FACILITATOR SUPERFAMILY TRANSPORTER"/>
    <property type="match status" value="1"/>
</dbReference>
<dbReference type="Proteomes" id="UP000230605">
    <property type="component" value="Chromosome 4"/>
</dbReference>
<dbReference type="AlphaFoldDB" id="A0A2G5HL89"/>
<keyword evidence="2" id="KW-1133">Transmembrane helix</keyword>
<proteinExistence type="predicted"/>
<evidence type="ECO:0000256" key="2">
    <source>
        <dbReference type="SAM" id="Phobius"/>
    </source>
</evidence>
<dbReference type="EMBL" id="LKMD01000105">
    <property type="protein sequence ID" value="PIA93304.1"/>
    <property type="molecule type" value="Genomic_DNA"/>
</dbReference>
<accession>A0A2G5HL89</accession>
<evidence type="ECO:0000256" key="1">
    <source>
        <dbReference type="SAM" id="MobiDB-lite"/>
    </source>
</evidence>